<dbReference type="CDD" id="cd00432">
    <property type="entry name" value="Ribosomal_L18_L5e"/>
    <property type="match status" value="1"/>
</dbReference>
<dbReference type="AlphaFoldDB" id="A0A1C9C911"/>
<dbReference type="SUPFAM" id="SSF53137">
    <property type="entry name" value="Translational machinery components"/>
    <property type="match status" value="1"/>
</dbReference>
<evidence type="ECO:0000256" key="6">
    <source>
        <dbReference type="ARBA" id="ARBA00022980"/>
    </source>
</evidence>
<keyword evidence="5" id="KW-0694">RNA-binding</keyword>
<keyword evidence="6 10" id="KW-0689">Ribosomal protein</keyword>
<dbReference type="GO" id="GO:1990904">
    <property type="term" value="C:ribonucleoprotein complex"/>
    <property type="evidence" value="ECO:0007669"/>
    <property type="project" value="UniProtKB-KW"/>
</dbReference>
<evidence type="ECO:0000256" key="3">
    <source>
        <dbReference type="ARBA" id="ARBA00011505"/>
    </source>
</evidence>
<keyword evidence="7" id="KW-0687">Ribonucleoprotein</keyword>
<geneLocation type="plastid" evidence="10"/>
<dbReference type="PANTHER" id="PTHR12899">
    <property type="entry name" value="39S RIBOSOMAL PROTEIN L18, MITOCHONDRIAL"/>
    <property type="match status" value="1"/>
</dbReference>
<dbReference type="GO" id="GO:0005840">
    <property type="term" value="C:ribosome"/>
    <property type="evidence" value="ECO:0007669"/>
    <property type="project" value="UniProtKB-KW"/>
</dbReference>
<dbReference type="PANTHER" id="PTHR12899:SF3">
    <property type="entry name" value="LARGE RIBOSOMAL SUBUNIT PROTEIN UL18M"/>
    <property type="match status" value="1"/>
</dbReference>
<dbReference type="RefSeq" id="YP_009295933.1">
    <property type="nucleotide sequence ID" value="NC_031168.1"/>
</dbReference>
<comment type="function">
    <text evidence="1">Binds 5S rRNA, forms part of the central protuberance of the 50S subunit.</text>
</comment>
<sequence length="105" mass="11663">MKKKIQGTQSRPRLYIFKSNKHIYAQIIDDINHKILISCSTVSNDIKQSIKSSATCEAAQLIGTNIAIKSKKSGISQLVFDRGSNKYHGRIKALADAARQEGINF</sequence>
<dbReference type="HAMAP" id="MF_01337_B">
    <property type="entry name" value="Ribosomal_uL18_B"/>
    <property type="match status" value="1"/>
</dbReference>
<dbReference type="NCBIfam" id="TIGR00060">
    <property type="entry name" value="L18_bact"/>
    <property type="match status" value="1"/>
</dbReference>
<name>A0A1C9C911_9FLOR</name>
<accession>A0A1C9C911</accession>
<dbReference type="GO" id="GO:0008097">
    <property type="term" value="F:5S rRNA binding"/>
    <property type="evidence" value="ECO:0007669"/>
    <property type="project" value="TreeGrafter"/>
</dbReference>
<dbReference type="FunFam" id="3.30.420.100:FF:000001">
    <property type="entry name" value="50S ribosomal protein L18"/>
    <property type="match status" value="1"/>
</dbReference>
<evidence type="ECO:0000256" key="2">
    <source>
        <dbReference type="ARBA" id="ARBA00007116"/>
    </source>
</evidence>
<evidence type="ECO:0000256" key="4">
    <source>
        <dbReference type="ARBA" id="ARBA00022730"/>
    </source>
</evidence>
<keyword evidence="4" id="KW-0699">rRNA-binding</keyword>
<evidence type="ECO:0000313" key="10">
    <source>
        <dbReference type="EMBL" id="AOM64868.1"/>
    </source>
</evidence>
<protein>
    <recommendedName>
        <fullName evidence="8">Large ribosomal subunit protein uL18c</fullName>
    </recommendedName>
    <alternativeName>
        <fullName evidence="9">50S ribosomal protein L18, chloroplastic</fullName>
    </alternativeName>
</protein>
<dbReference type="GO" id="GO:0005737">
    <property type="term" value="C:cytoplasm"/>
    <property type="evidence" value="ECO:0007669"/>
    <property type="project" value="UniProtKB-ARBA"/>
</dbReference>
<dbReference type="GO" id="GO:0006412">
    <property type="term" value="P:translation"/>
    <property type="evidence" value="ECO:0007669"/>
    <property type="project" value="InterPro"/>
</dbReference>
<evidence type="ECO:0000256" key="9">
    <source>
        <dbReference type="ARBA" id="ARBA00035346"/>
    </source>
</evidence>
<dbReference type="InterPro" id="IPR057268">
    <property type="entry name" value="Ribosomal_L18"/>
</dbReference>
<gene>
    <name evidence="10" type="primary">rpl18</name>
    <name evidence="10" type="ORF">Schim_187</name>
</gene>
<comment type="similarity">
    <text evidence="2">Belongs to the universal ribosomal protein uL18 family.</text>
</comment>
<evidence type="ECO:0000256" key="5">
    <source>
        <dbReference type="ARBA" id="ARBA00022884"/>
    </source>
</evidence>
<evidence type="ECO:0000256" key="1">
    <source>
        <dbReference type="ARBA" id="ARBA00003898"/>
    </source>
</evidence>
<dbReference type="InterPro" id="IPR004389">
    <property type="entry name" value="Ribosomal_uL18_bac-type"/>
</dbReference>
<dbReference type="Gene3D" id="3.30.420.100">
    <property type="match status" value="1"/>
</dbReference>
<comment type="subunit">
    <text evidence="3">Part of the 50S ribosomal subunit; contacts the 5S rRNA.</text>
</comment>
<dbReference type="Pfam" id="PF00861">
    <property type="entry name" value="Ribosomal_L18p"/>
    <property type="match status" value="1"/>
</dbReference>
<keyword evidence="10" id="KW-0934">Plastid</keyword>
<evidence type="ECO:0000256" key="7">
    <source>
        <dbReference type="ARBA" id="ARBA00023274"/>
    </source>
</evidence>
<proteinExistence type="inferred from homology"/>
<dbReference type="EMBL" id="KX284711">
    <property type="protein sequence ID" value="AOM64868.1"/>
    <property type="molecule type" value="Genomic_DNA"/>
</dbReference>
<dbReference type="GO" id="GO:0003735">
    <property type="term" value="F:structural constituent of ribosome"/>
    <property type="evidence" value="ECO:0007669"/>
    <property type="project" value="InterPro"/>
</dbReference>
<dbReference type="GeneID" id="29071318"/>
<organism evidence="10">
    <name type="scientific">Schimmelmannia schousboei</name>
    <dbReference type="NCBI Taxonomy" id="173468"/>
    <lineage>
        <taxon>Eukaryota</taxon>
        <taxon>Rhodophyta</taxon>
        <taxon>Florideophyceae</taxon>
        <taxon>Rhodymeniophycidae</taxon>
        <taxon>Acrosymphytales</taxon>
        <taxon>Schimmelmanniaceae</taxon>
        <taxon>Schimmelmannia</taxon>
    </lineage>
</organism>
<evidence type="ECO:0000256" key="8">
    <source>
        <dbReference type="ARBA" id="ARBA00035303"/>
    </source>
</evidence>
<reference evidence="10" key="1">
    <citation type="journal article" date="2016" name="BMC Biol.">
        <title>Parallel evolution of highly conserved plastid genome architecture in red seaweeds and seed plants.</title>
        <authorList>
            <person name="Lee J."/>
            <person name="Cho C.H."/>
            <person name="Park S.I."/>
            <person name="Choi J.W."/>
            <person name="Song H.S."/>
            <person name="West J.A."/>
            <person name="Bhattacharya D."/>
            <person name="Yoon H.S."/>
        </authorList>
    </citation>
    <scope>NUCLEOTIDE SEQUENCE</scope>
</reference>
<dbReference type="InterPro" id="IPR005484">
    <property type="entry name" value="Ribosomal_uL18_bac/plant/anim"/>
</dbReference>